<dbReference type="Pfam" id="PF11976">
    <property type="entry name" value="Rad60-SLD"/>
    <property type="match status" value="1"/>
</dbReference>
<keyword evidence="3" id="KW-1185">Reference proteome</keyword>
<gene>
    <name evidence="2" type="ORF">GUJ93_ZPchr0007g4440</name>
</gene>
<evidence type="ECO:0000313" key="3">
    <source>
        <dbReference type="Proteomes" id="UP000729402"/>
    </source>
</evidence>
<dbReference type="InterPro" id="IPR022617">
    <property type="entry name" value="Rad60/SUMO-like_dom"/>
</dbReference>
<dbReference type="PANTHER" id="PTHR10562">
    <property type="entry name" value="SMALL UBIQUITIN-RELATED MODIFIER"/>
    <property type="match status" value="1"/>
</dbReference>
<reference evidence="2" key="2">
    <citation type="submission" date="2021-02" db="EMBL/GenBank/DDBJ databases">
        <authorList>
            <person name="Kimball J.A."/>
            <person name="Haas M.W."/>
            <person name="Macchietto M."/>
            <person name="Kono T."/>
            <person name="Duquette J."/>
            <person name="Shao M."/>
        </authorList>
    </citation>
    <scope>NUCLEOTIDE SEQUENCE</scope>
    <source>
        <tissue evidence="2">Fresh leaf tissue</tissue>
    </source>
</reference>
<dbReference type="Proteomes" id="UP000729402">
    <property type="component" value="Unassembled WGS sequence"/>
</dbReference>
<evidence type="ECO:0000313" key="2">
    <source>
        <dbReference type="EMBL" id="KAG8080018.1"/>
    </source>
</evidence>
<accession>A0A8J5TE37</accession>
<protein>
    <recommendedName>
        <fullName evidence="1">Rad60/SUMO-like domain-containing protein</fullName>
    </recommendedName>
</protein>
<dbReference type="EMBL" id="JAAALK010000282">
    <property type="protein sequence ID" value="KAG8080018.1"/>
    <property type="molecule type" value="Genomic_DNA"/>
</dbReference>
<reference evidence="2" key="1">
    <citation type="journal article" date="2021" name="bioRxiv">
        <title>Whole Genome Assembly and Annotation of Northern Wild Rice, Zizania palustris L., Supports a Whole Genome Duplication in the Zizania Genus.</title>
        <authorList>
            <person name="Haas M."/>
            <person name="Kono T."/>
            <person name="Macchietto M."/>
            <person name="Millas R."/>
            <person name="McGilp L."/>
            <person name="Shao M."/>
            <person name="Duquette J."/>
            <person name="Hirsch C.N."/>
            <person name="Kimball J."/>
        </authorList>
    </citation>
    <scope>NUCLEOTIDE SEQUENCE</scope>
    <source>
        <tissue evidence="2">Fresh leaf tissue</tissue>
    </source>
</reference>
<name>A0A8J5TE37_ZIZPA</name>
<dbReference type="OrthoDB" id="442921at2759"/>
<sequence>MQAPAPAPEEDSKAGVKSPEFITIKVVDQEERRPVRHTIRTTDKLQVVMDRYYSEAPEVTYGTGSFYFDDIRLKGDKTPAQLKMEDGDIIDYFAPQIGG</sequence>
<proteinExistence type="predicted"/>
<comment type="caution">
    <text evidence="2">The sequence shown here is derived from an EMBL/GenBank/DDBJ whole genome shotgun (WGS) entry which is preliminary data.</text>
</comment>
<evidence type="ECO:0000259" key="1">
    <source>
        <dbReference type="Pfam" id="PF11976"/>
    </source>
</evidence>
<feature type="domain" description="Rad60/SUMO-like" evidence="1">
    <location>
        <begin position="22"/>
        <end position="91"/>
    </location>
</feature>
<organism evidence="2 3">
    <name type="scientific">Zizania palustris</name>
    <name type="common">Northern wild rice</name>
    <dbReference type="NCBI Taxonomy" id="103762"/>
    <lineage>
        <taxon>Eukaryota</taxon>
        <taxon>Viridiplantae</taxon>
        <taxon>Streptophyta</taxon>
        <taxon>Embryophyta</taxon>
        <taxon>Tracheophyta</taxon>
        <taxon>Spermatophyta</taxon>
        <taxon>Magnoliopsida</taxon>
        <taxon>Liliopsida</taxon>
        <taxon>Poales</taxon>
        <taxon>Poaceae</taxon>
        <taxon>BOP clade</taxon>
        <taxon>Oryzoideae</taxon>
        <taxon>Oryzeae</taxon>
        <taxon>Zizaniinae</taxon>
        <taxon>Zizania</taxon>
    </lineage>
</organism>
<dbReference type="CDD" id="cd01763">
    <property type="entry name" value="Ubl_SUMO_like"/>
    <property type="match status" value="1"/>
</dbReference>
<dbReference type="AlphaFoldDB" id="A0A8J5TE37"/>